<keyword evidence="2" id="KW-1185">Reference proteome</keyword>
<gene>
    <name evidence="1" type="ORF">PPG34_02660</name>
</gene>
<dbReference type="RefSeq" id="WP_313831590.1">
    <property type="nucleotide sequence ID" value="NZ_JAQOUE010000001.1"/>
</dbReference>
<protein>
    <submittedName>
        <fullName evidence="1">(2Fe-2S) ferredoxin domain-containing protein</fullName>
    </submittedName>
</protein>
<name>A0ABU3K4A6_9BACT</name>
<dbReference type="SUPFAM" id="SSF52833">
    <property type="entry name" value="Thioredoxin-like"/>
    <property type="match status" value="1"/>
</dbReference>
<proteinExistence type="predicted"/>
<evidence type="ECO:0000313" key="2">
    <source>
        <dbReference type="Proteomes" id="UP001250932"/>
    </source>
</evidence>
<evidence type="ECO:0000313" key="1">
    <source>
        <dbReference type="EMBL" id="MDT7041234.1"/>
    </source>
</evidence>
<dbReference type="Gene3D" id="3.40.30.10">
    <property type="entry name" value="Glutaredoxin"/>
    <property type="match status" value="1"/>
</dbReference>
<organism evidence="1 2">
    <name type="scientific">Candidatus Nitronereus thalassa</name>
    <dbReference type="NCBI Taxonomy" id="3020898"/>
    <lineage>
        <taxon>Bacteria</taxon>
        <taxon>Pseudomonadati</taxon>
        <taxon>Nitrospirota</taxon>
        <taxon>Nitrospiria</taxon>
        <taxon>Nitrospirales</taxon>
        <taxon>Nitrospiraceae</taxon>
        <taxon>Candidatus Nitronereus</taxon>
    </lineage>
</organism>
<comment type="caution">
    <text evidence="1">The sequence shown here is derived from an EMBL/GenBank/DDBJ whole genome shotgun (WGS) entry which is preliminary data.</text>
</comment>
<reference evidence="1 2" key="1">
    <citation type="journal article" date="2023" name="ISME J.">
        <title>Cultivation and genomic characterization of novel and ubiquitous marine nitrite-oxidizing bacteria from the Nitrospirales.</title>
        <authorList>
            <person name="Mueller A.J."/>
            <person name="Daebeler A."/>
            <person name="Herbold C.W."/>
            <person name="Kirkegaard R.H."/>
            <person name="Daims H."/>
        </authorList>
    </citation>
    <scope>NUCLEOTIDE SEQUENCE [LARGE SCALE GENOMIC DNA]</scope>
    <source>
        <strain evidence="1 2">EB</strain>
    </source>
</reference>
<dbReference type="CDD" id="cd02980">
    <property type="entry name" value="TRX_Fd_family"/>
    <property type="match status" value="1"/>
</dbReference>
<dbReference type="Proteomes" id="UP001250932">
    <property type="component" value="Unassembled WGS sequence"/>
</dbReference>
<dbReference type="InterPro" id="IPR036249">
    <property type="entry name" value="Thioredoxin-like_sf"/>
</dbReference>
<dbReference type="EMBL" id="JAQOUE010000001">
    <property type="protein sequence ID" value="MDT7041234.1"/>
    <property type="molecule type" value="Genomic_DNA"/>
</dbReference>
<sequence length="121" mass="13534">MGGFKHHIFICLNQRPKGDPRGCCADSGSVELHAFFKKEVERLGLKGIVRANKAGCLDHCEYGPSIVIYPEGVWYWVGNQADVTEIMERHILKGELVERLLMPGHDVPPIQLDSRATPLPQ</sequence>
<accession>A0ABU3K4A6</accession>